<dbReference type="RefSeq" id="XP_012655601.1">
    <property type="nucleotide sequence ID" value="XM_012800147.1"/>
</dbReference>
<dbReference type="InParanoid" id="W7X332"/>
<feature type="signal peptide" evidence="1">
    <location>
        <begin position="1"/>
        <end position="29"/>
    </location>
</feature>
<evidence type="ECO:0000313" key="2">
    <source>
        <dbReference type="EMBL" id="EWS71857.1"/>
    </source>
</evidence>
<keyword evidence="1" id="KW-0732">Signal</keyword>
<protein>
    <submittedName>
        <fullName evidence="2">Transmembrane protein, putative</fullName>
    </submittedName>
</protein>
<dbReference type="PANTHER" id="PTHR11799">
    <property type="entry name" value="PARAOXONASE"/>
    <property type="match status" value="1"/>
</dbReference>
<sequence>MIGKTICSLVPILLIAHVIHFVGIFSTSAEYQEKYSDCEYIQTQGFDSIGPEDSVFYNKDILITMHVNLHKIFQGLDSIEIAQKGGFYAVYGISTGKLEAKKVQVKNYPDNVFLIPHGIYLRDSNYLHVINHSFYTGGERVDTFKILLDEQGQIVLEYLHFTQMAEKFNGITNDLVFLTPERFLISDWMVFSAPLSGPKDQPIWQKVLTLVIQIFKIKTTNVWDCKYVQGGLATCSKLRNSAGVMINGIAFDGKDTIAATDTADRQIKIFRLNNSNQEIELIQNLNVDQLPDNITYDPVNKQFISAGLNSVYQYLTLSPKIEKIQQNPTKKSIVDLQAKVHTIKLNPTTKQFESQLLFSSSKAVAGISGALIDESQKYLFLTSFPDKSLVVCTRRS</sequence>
<dbReference type="AlphaFoldDB" id="W7X332"/>
<evidence type="ECO:0000313" key="3">
    <source>
        <dbReference type="Proteomes" id="UP000009168"/>
    </source>
</evidence>
<keyword evidence="2" id="KW-0812">Transmembrane</keyword>
<feature type="chain" id="PRO_5004905649" evidence="1">
    <location>
        <begin position="30"/>
        <end position="396"/>
    </location>
</feature>
<dbReference type="PANTHER" id="PTHR11799:SF12">
    <property type="entry name" value="PARAOXONASE-RELATED"/>
    <property type="match status" value="1"/>
</dbReference>
<dbReference type="SUPFAM" id="SSF63829">
    <property type="entry name" value="Calcium-dependent phosphotriesterase"/>
    <property type="match status" value="1"/>
</dbReference>
<dbReference type="GeneID" id="24438280"/>
<dbReference type="OrthoDB" id="432162at2759"/>
<organism evidence="2 3">
    <name type="scientific">Tetrahymena thermophila (strain SB210)</name>
    <dbReference type="NCBI Taxonomy" id="312017"/>
    <lineage>
        <taxon>Eukaryota</taxon>
        <taxon>Sar</taxon>
        <taxon>Alveolata</taxon>
        <taxon>Ciliophora</taxon>
        <taxon>Intramacronucleata</taxon>
        <taxon>Oligohymenophorea</taxon>
        <taxon>Hymenostomatida</taxon>
        <taxon>Tetrahymenina</taxon>
        <taxon>Tetrahymenidae</taxon>
        <taxon>Tetrahymena</taxon>
    </lineage>
</organism>
<dbReference type="Gene3D" id="2.120.10.30">
    <property type="entry name" value="TolB, C-terminal domain"/>
    <property type="match status" value="1"/>
</dbReference>
<accession>W7X332</accession>
<gene>
    <name evidence="2" type="ORF">TTHERM_000299979</name>
</gene>
<name>W7X332_TETTS</name>
<evidence type="ECO:0000256" key="1">
    <source>
        <dbReference type="SAM" id="SignalP"/>
    </source>
</evidence>
<dbReference type="InterPro" id="IPR051288">
    <property type="entry name" value="Serum_paraoxonase/arylesterase"/>
</dbReference>
<reference evidence="3" key="1">
    <citation type="journal article" date="2006" name="PLoS Biol.">
        <title>Macronuclear genome sequence of the ciliate Tetrahymena thermophila, a model eukaryote.</title>
        <authorList>
            <person name="Eisen J.A."/>
            <person name="Coyne R.S."/>
            <person name="Wu M."/>
            <person name="Wu D."/>
            <person name="Thiagarajan M."/>
            <person name="Wortman J.R."/>
            <person name="Badger J.H."/>
            <person name="Ren Q."/>
            <person name="Amedeo P."/>
            <person name="Jones K.M."/>
            <person name="Tallon L.J."/>
            <person name="Delcher A.L."/>
            <person name="Salzberg S.L."/>
            <person name="Silva J.C."/>
            <person name="Haas B.J."/>
            <person name="Majoros W.H."/>
            <person name="Farzad M."/>
            <person name="Carlton J.M."/>
            <person name="Smith R.K. Jr."/>
            <person name="Garg J."/>
            <person name="Pearlman R.E."/>
            <person name="Karrer K.M."/>
            <person name="Sun L."/>
            <person name="Manning G."/>
            <person name="Elde N.C."/>
            <person name="Turkewitz A.P."/>
            <person name="Asai D.J."/>
            <person name="Wilkes D.E."/>
            <person name="Wang Y."/>
            <person name="Cai H."/>
            <person name="Collins K."/>
            <person name="Stewart B.A."/>
            <person name="Lee S.R."/>
            <person name="Wilamowska K."/>
            <person name="Weinberg Z."/>
            <person name="Ruzzo W.L."/>
            <person name="Wloga D."/>
            <person name="Gaertig J."/>
            <person name="Frankel J."/>
            <person name="Tsao C.-C."/>
            <person name="Gorovsky M.A."/>
            <person name="Keeling P.J."/>
            <person name="Waller R.F."/>
            <person name="Patron N.J."/>
            <person name="Cherry J.M."/>
            <person name="Stover N.A."/>
            <person name="Krieger C.J."/>
            <person name="del Toro C."/>
            <person name="Ryder H.F."/>
            <person name="Williamson S.C."/>
            <person name="Barbeau R.A."/>
            <person name="Hamilton E.P."/>
            <person name="Orias E."/>
        </authorList>
    </citation>
    <scope>NUCLEOTIDE SEQUENCE [LARGE SCALE GENOMIC DNA]</scope>
    <source>
        <strain evidence="3">SB210</strain>
    </source>
</reference>
<keyword evidence="3" id="KW-1185">Reference proteome</keyword>
<proteinExistence type="predicted"/>
<dbReference type="KEGG" id="tet:TTHERM_000299979"/>
<dbReference type="InterPro" id="IPR011042">
    <property type="entry name" value="6-blade_b-propeller_TolB-like"/>
</dbReference>
<dbReference type="Proteomes" id="UP000009168">
    <property type="component" value="Unassembled WGS sequence"/>
</dbReference>
<dbReference type="EMBL" id="GG662449">
    <property type="protein sequence ID" value="EWS71857.1"/>
    <property type="molecule type" value="Genomic_DNA"/>
</dbReference>
<keyword evidence="2" id="KW-0472">Membrane</keyword>